<dbReference type="Pfam" id="PF08352">
    <property type="entry name" value="oligo_HPY"/>
    <property type="match status" value="1"/>
</dbReference>
<dbReference type="EMBL" id="CP013011">
    <property type="protein sequence ID" value="ALL00263.1"/>
    <property type="molecule type" value="Genomic_DNA"/>
</dbReference>
<feature type="domain" description="ABC transporter" evidence="5">
    <location>
        <begin position="19"/>
        <end position="268"/>
    </location>
</feature>
<keyword evidence="4" id="KW-0067">ATP-binding</keyword>
<dbReference type="PANTHER" id="PTHR43776">
    <property type="entry name" value="TRANSPORT ATP-BINDING PROTEIN"/>
    <property type="match status" value="1"/>
</dbReference>
<dbReference type="PANTHER" id="PTHR43776:SF7">
    <property type="entry name" value="D,D-DIPEPTIDE TRANSPORT ATP-BINDING PROTEIN DDPF-RELATED"/>
    <property type="match status" value="1"/>
</dbReference>
<dbReference type="GO" id="GO:0015833">
    <property type="term" value="P:peptide transport"/>
    <property type="evidence" value="ECO:0007669"/>
    <property type="project" value="InterPro"/>
</dbReference>
<dbReference type="InterPro" id="IPR003439">
    <property type="entry name" value="ABC_transporter-like_ATP-bd"/>
</dbReference>
<evidence type="ECO:0000256" key="4">
    <source>
        <dbReference type="ARBA" id="ARBA00022840"/>
    </source>
</evidence>
<dbReference type="CDD" id="cd03257">
    <property type="entry name" value="ABC_NikE_OppD_transporters"/>
    <property type="match status" value="1"/>
</dbReference>
<dbReference type="Pfam" id="PF00005">
    <property type="entry name" value="ABC_tran"/>
    <property type="match status" value="1"/>
</dbReference>
<dbReference type="STRING" id="1273541.Pyrde_0213"/>
<reference evidence="6 7" key="1">
    <citation type="submission" date="2015-10" db="EMBL/GenBank/DDBJ databases">
        <title>Complete genome sequence of hyperthermophilic archaeon Pyrodictium delaneyi Su06.</title>
        <authorList>
            <person name="Jung J.-H."/>
            <person name="Lin J."/>
            <person name="Holden J.F."/>
            <person name="Park C.-S."/>
        </authorList>
    </citation>
    <scope>NUCLEOTIDE SEQUENCE [LARGE SCALE GENOMIC DNA]</scope>
    <source>
        <strain evidence="6 7">Su06</strain>
    </source>
</reference>
<keyword evidence="3" id="KW-0547">Nucleotide-binding</keyword>
<dbReference type="InterPro" id="IPR027417">
    <property type="entry name" value="P-loop_NTPase"/>
</dbReference>
<evidence type="ECO:0000256" key="3">
    <source>
        <dbReference type="ARBA" id="ARBA00022741"/>
    </source>
</evidence>
<dbReference type="FunFam" id="3.40.50.300:FF:000016">
    <property type="entry name" value="Oligopeptide ABC transporter ATP-binding component"/>
    <property type="match status" value="1"/>
</dbReference>
<evidence type="ECO:0000313" key="6">
    <source>
        <dbReference type="EMBL" id="ALL00263.1"/>
    </source>
</evidence>
<keyword evidence="2" id="KW-0813">Transport</keyword>
<dbReference type="SMART" id="SM00382">
    <property type="entry name" value="AAA"/>
    <property type="match status" value="1"/>
</dbReference>
<sequence>MDLNQWERERARNVPAPLLVVENLKKYFTRGGLLGKRVVRAVDGVSFSLHRGETLGLVGESGSGKSTLGRLVLRLYEPTSGRILFDGMDITWLPEKKLRPLRRRLQLVPQDPYASFNPLRSIGEQLVEPLEVHGIAEGEEARSRVLAMLERIGLTPAEEFYQRRPYQLSGGQLQRAAIARAMLLEPELVVADEPTSSLDVSVRASILELLREFKEKLNQAMIFITHDLATARLIADNIAVMYLGKIVELGPVNIVLNKPLHPYTKALLAAIPRISKHGRKEAAELRGDIPDPSSPPPGCRLHPRCPFARKICSEKEPALIEVEKGHYVACHLI</sequence>
<dbReference type="PROSITE" id="PS50893">
    <property type="entry name" value="ABC_TRANSPORTER_2"/>
    <property type="match status" value="1"/>
</dbReference>
<dbReference type="Proteomes" id="UP000058613">
    <property type="component" value="Chromosome"/>
</dbReference>
<dbReference type="PROSITE" id="PS00211">
    <property type="entry name" value="ABC_TRANSPORTER_1"/>
    <property type="match status" value="1"/>
</dbReference>
<dbReference type="InterPro" id="IPR013563">
    <property type="entry name" value="Oligopep_ABC_C"/>
</dbReference>
<name>A0A0P0N0X0_9CREN</name>
<proteinExistence type="inferred from homology"/>
<gene>
    <name evidence="6" type="ORF">Pyrde_0213</name>
</gene>
<protein>
    <submittedName>
        <fullName evidence="6">Oligopeptide/dipeptide ABC transporter ATPase component</fullName>
    </submittedName>
</protein>
<comment type="similarity">
    <text evidence="1">Belongs to the ABC transporter superfamily.</text>
</comment>
<dbReference type="NCBIfam" id="TIGR01727">
    <property type="entry name" value="oligo_HPY"/>
    <property type="match status" value="1"/>
</dbReference>
<dbReference type="InterPro" id="IPR003593">
    <property type="entry name" value="AAA+_ATPase"/>
</dbReference>
<dbReference type="AlphaFoldDB" id="A0A0P0N0X0"/>
<evidence type="ECO:0000256" key="1">
    <source>
        <dbReference type="ARBA" id="ARBA00005417"/>
    </source>
</evidence>
<dbReference type="PATRIC" id="fig|1273541.4.peg.222"/>
<dbReference type="GO" id="GO:0055085">
    <property type="term" value="P:transmembrane transport"/>
    <property type="evidence" value="ECO:0007669"/>
    <property type="project" value="UniProtKB-ARBA"/>
</dbReference>
<accession>A0A0P0N0X0</accession>
<dbReference type="InterPro" id="IPR017871">
    <property type="entry name" value="ABC_transporter-like_CS"/>
</dbReference>
<dbReference type="GO" id="GO:0016887">
    <property type="term" value="F:ATP hydrolysis activity"/>
    <property type="evidence" value="ECO:0007669"/>
    <property type="project" value="InterPro"/>
</dbReference>
<evidence type="ECO:0000259" key="5">
    <source>
        <dbReference type="PROSITE" id="PS50893"/>
    </source>
</evidence>
<evidence type="ECO:0000256" key="2">
    <source>
        <dbReference type="ARBA" id="ARBA00022448"/>
    </source>
</evidence>
<dbReference type="InterPro" id="IPR050319">
    <property type="entry name" value="ABC_transp_ATP-bind"/>
</dbReference>
<dbReference type="KEGG" id="pdl:Pyrde_0213"/>
<dbReference type="GO" id="GO:0005524">
    <property type="term" value="F:ATP binding"/>
    <property type="evidence" value="ECO:0007669"/>
    <property type="project" value="UniProtKB-KW"/>
</dbReference>
<dbReference type="Gene3D" id="3.40.50.300">
    <property type="entry name" value="P-loop containing nucleotide triphosphate hydrolases"/>
    <property type="match status" value="1"/>
</dbReference>
<organism evidence="6 7">
    <name type="scientific">Pyrodictium delaneyi</name>
    <dbReference type="NCBI Taxonomy" id="1273541"/>
    <lineage>
        <taxon>Archaea</taxon>
        <taxon>Thermoproteota</taxon>
        <taxon>Thermoprotei</taxon>
        <taxon>Desulfurococcales</taxon>
        <taxon>Pyrodictiaceae</taxon>
        <taxon>Pyrodictium</taxon>
    </lineage>
</organism>
<dbReference type="SUPFAM" id="SSF52540">
    <property type="entry name" value="P-loop containing nucleoside triphosphate hydrolases"/>
    <property type="match status" value="1"/>
</dbReference>
<evidence type="ECO:0000313" key="7">
    <source>
        <dbReference type="Proteomes" id="UP000058613"/>
    </source>
</evidence>